<keyword evidence="7" id="KW-0812">Transmembrane</keyword>
<comment type="catalytic activity">
    <reaction evidence="1">
        <text>ATP + protein L-histidine = ADP + protein N-phospho-L-histidine.</text>
        <dbReference type="EC" id="2.7.13.3"/>
    </reaction>
</comment>
<comment type="caution">
    <text evidence="9">The sequence shown here is derived from an EMBL/GenBank/DDBJ whole genome shotgun (WGS) entry which is preliminary data.</text>
</comment>
<proteinExistence type="predicted"/>
<keyword evidence="6" id="KW-0175">Coiled coil</keyword>
<evidence type="ECO:0000256" key="7">
    <source>
        <dbReference type="SAM" id="Phobius"/>
    </source>
</evidence>
<dbReference type="InterPro" id="IPR036890">
    <property type="entry name" value="HATPase_C_sf"/>
</dbReference>
<dbReference type="EMBL" id="JBHTLM010000009">
    <property type="protein sequence ID" value="MFD1177353.1"/>
    <property type="molecule type" value="Genomic_DNA"/>
</dbReference>
<dbReference type="Pfam" id="PF07730">
    <property type="entry name" value="HisKA_3"/>
    <property type="match status" value="1"/>
</dbReference>
<keyword evidence="5" id="KW-0902">Two-component regulatory system</keyword>
<dbReference type="Proteomes" id="UP001597262">
    <property type="component" value="Unassembled WGS sequence"/>
</dbReference>
<dbReference type="Pfam" id="PF02518">
    <property type="entry name" value="HATPase_c"/>
    <property type="match status" value="1"/>
</dbReference>
<evidence type="ECO:0000259" key="8">
    <source>
        <dbReference type="SMART" id="SM00387"/>
    </source>
</evidence>
<evidence type="ECO:0000256" key="1">
    <source>
        <dbReference type="ARBA" id="ARBA00000085"/>
    </source>
</evidence>
<keyword evidence="10" id="KW-1185">Reference proteome</keyword>
<dbReference type="Gene3D" id="3.30.565.10">
    <property type="entry name" value="Histidine kinase-like ATPase, C-terminal domain"/>
    <property type="match status" value="1"/>
</dbReference>
<feature type="transmembrane region" description="Helical" evidence="7">
    <location>
        <begin position="118"/>
        <end position="136"/>
    </location>
</feature>
<protein>
    <recommendedName>
        <fullName evidence="2">histidine kinase</fullName>
        <ecNumber evidence="2">2.7.13.3</ecNumber>
    </recommendedName>
</protein>
<dbReference type="InterPro" id="IPR011712">
    <property type="entry name" value="Sig_transdc_His_kin_sub3_dim/P"/>
</dbReference>
<feature type="transmembrane region" description="Helical" evidence="7">
    <location>
        <begin position="142"/>
        <end position="164"/>
    </location>
</feature>
<evidence type="ECO:0000313" key="10">
    <source>
        <dbReference type="Proteomes" id="UP001597262"/>
    </source>
</evidence>
<dbReference type="CDD" id="cd16917">
    <property type="entry name" value="HATPase_UhpB-NarQ-NarX-like"/>
    <property type="match status" value="1"/>
</dbReference>
<keyword evidence="3" id="KW-0808">Transferase</keyword>
<evidence type="ECO:0000256" key="2">
    <source>
        <dbReference type="ARBA" id="ARBA00012438"/>
    </source>
</evidence>
<evidence type="ECO:0000256" key="3">
    <source>
        <dbReference type="ARBA" id="ARBA00022679"/>
    </source>
</evidence>
<evidence type="ECO:0000313" key="9">
    <source>
        <dbReference type="EMBL" id="MFD1177353.1"/>
    </source>
</evidence>
<sequence length="398" mass="44885">MNEKKDGRLHLNELFASRLPILIWVSLVYAGTVVLQFFHDVLILRSVVFTGLFTIHVLLHWNSYRVTQKQFWLYFSIQGILIYLCAIVMPGGYQVVLIGLLPTLIAQSFGYSFKVKRAVFIALISIVIFFDSALTVGDTEELVLFLPLFVLVLILVVSYGILFFEQVQERVRIQSFLQDLQEAHKKVEELTLANERQRMARDLHDTLAQGVAGIILRLEAADAYMVQGKTERAQTIIKQSMQQARRTLAEARRAIDNLRAKSASEIDFKEAIEDEVQRFEGATGVSVMTDVIVHKRLSRLLMEHSLHMVKESLTNIARHAQADKVWITVSDEKERLFIEIKDNGVGFNTNAIGRDAGHYGLLGIQERARLIAGEMKVSSDANGTTITIDAPILEGEAT</sequence>
<gene>
    <name evidence="9" type="ORF">ACFQ3W_13740</name>
</gene>
<feature type="transmembrane region" description="Helical" evidence="7">
    <location>
        <begin position="21"/>
        <end position="37"/>
    </location>
</feature>
<dbReference type="Gene3D" id="1.20.5.1930">
    <property type="match status" value="1"/>
</dbReference>
<evidence type="ECO:0000256" key="4">
    <source>
        <dbReference type="ARBA" id="ARBA00022777"/>
    </source>
</evidence>
<evidence type="ECO:0000256" key="6">
    <source>
        <dbReference type="SAM" id="Coils"/>
    </source>
</evidence>
<dbReference type="RefSeq" id="WP_379319802.1">
    <property type="nucleotide sequence ID" value="NZ_JBHTLM010000009.1"/>
</dbReference>
<keyword evidence="7" id="KW-1133">Transmembrane helix</keyword>
<name>A0ABW3RYC6_9BACL</name>
<organism evidence="9 10">
    <name type="scientific">Paenibacillus puldeungensis</name>
    <dbReference type="NCBI Taxonomy" id="696536"/>
    <lineage>
        <taxon>Bacteria</taxon>
        <taxon>Bacillati</taxon>
        <taxon>Bacillota</taxon>
        <taxon>Bacilli</taxon>
        <taxon>Bacillales</taxon>
        <taxon>Paenibacillaceae</taxon>
        <taxon>Paenibacillus</taxon>
    </lineage>
</organism>
<dbReference type="SUPFAM" id="SSF55874">
    <property type="entry name" value="ATPase domain of HSP90 chaperone/DNA topoisomerase II/histidine kinase"/>
    <property type="match status" value="1"/>
</dbReference>
<keyword evidence="7" id="KW-0472">Membrane</keyword>
<dbReference type="SMART" id="SM00387">
    <property type="entry name" value="HATPase_c"/>
    <property type="match status" value="1"/>
</dbReference>
<keyword evidence="4 9" id="KW-0418">Kinase</keyword>
<dbReference type="PANTHER" id="PTHR24421">
    <property type="entry name" value="NITRATE/NITRITE SENSOR PROTEIN NARX-RELATED"/>
    <property type="match status" value="1"/>
</dbReference>
<evidence type="ECO:0000256" key="5">
    <source>
        <dbReference type="ARBA" id="ARBA00023012"/>
    </source>
</evidence>
<feature type="coiled-coil region" evidence="6">
    <location>
        <begin position="173"/>
        <end position="200"/>
    </location>
</feature>
<reference evidence="10" key="1">
    <citation type="journal article" date="2019" name="Int. J. Syst. Evol. Microbiol.">
        <title>The Global Catalogue of Microorganisms (GCM) 10K type strain sequencing project: providing services to taxonomists for standard genome sequencing and annotation.</title>
        <authorList>
            <consortium name="The Broad Institute Genomics Platform"/>
            <consortium name="The Broad Institute Genome Sequencing Center for Infectious Disease"/>
            <person name="Wu L."/>
            <person name="Ma J."/>
        </authorList>
    </citation>
    <scope>NUCLEOTIDE SEQUENCE [LARGE SCALE GENOMIC DNA]</scope>
    <source>
        <strain evidence="10">CCUG 59189</strain>
    </source>
</reference>
<dbReference type="GO" id="GO:0016301">
    <property type="term" value="F:kinase activity"/>
    <property type="evidence" value="ECO:0007669"/>
    <property type="project" value="UniProtKB-KW"/>
</dbReference>
<feature type="transmembrane region" description="Helical" evidence="7">
    <location>
        <begin position="71"/>
        <end position="89"/>
    </location>
</feature>
<dbReference type="InterPro" id="IPR003594">
    <property type="entry name" value="HATPase_dom"/>
</dbReference>
<dbReference type="EC" id="2.7.13.3" evidence="2"/>
<accession>A0ABW3RYC6</accession>
<feature type="domain" description="Histidine kinase/HSP90-like ATPase" evidence="8">
    <location>
        <begin position="301"/>
        <end position="394"/>
    </location>
</feature>
<feature type="transmembrane region" description="Helical" evidence="7">
    <location>
        <begin position="43"/>
        <end position="59"/>
    </location>
</feature>
<dbReference type="InterPro" id="IPR050482">
    <property type="entry name" value="Sensor_HK_TwoCompSys"/>
</dbReference>
<dbReference type="PANTHER" id="PTHR24421:SF55">
    <property type="entry name" value="SENSOR HISTIDINE KINASE YDFH"/>
    <property type="match status" value="1"/>
</dbReference>